<organism evidence="5 6">
    <name type="scientific">Oldenlandia corymbosa var. corymbosa</name>
    <dbReference type="NCBI Taxonomy" id="529605"/>
    <lineage>
        <taxon>Eukaryota</taxon>
        <taxon>Viridiplantae</taxon>
        <taxon>Streptophyta</taxon>
        <taxon>Embryophyta</taxon>
        <taxon>Tracheophyta</taxon>
        <taxon>Spermatophyta</taxon>
        <taxon>Magnoliopsida</taxon>
        <taxon>eudicotyledons</taxon>
        <taxon>Gunneridae</taxon>
        <taxon>Pentapetalae</taxon>
        <taxon>asterids</taxon>
        <taxon>lamiids</taxon>
        <taxon>Gentianales</taxon>
        <taxon>Rubiaceae</taxon>
        <taxon>Rubioideae</taxon>
        <taxon>Spermacoceae</taxon>
        <taxon>Hedyotis-Oldenlandia complex</taxon>
        <taxon>Oldenlandia</taxon>
    </lineage>
</organism>
<dbReference type="EMBL" id="OX459119">
    <property type="protein sequence ID" value="CAI9097062.1"/>
    <property type="molecule type" value="Genomic_DNA"/>
</dbReference>
<sequence length="205" mass="22228">MAKLLAMATLLLLAVVQLVAAAAEDDQSPKAVEKWFKKLPSAERELTKLHFYIHDIMTGDHPTTIPIASANSTATSPTRFGLVFVMDSPLTEGPELNSTVIGRCQGTFSFASQSEIGLLLTLNFVFTDGPFKGSTLAILGNKKRDNQYREYPIVGGSGAFRLAEGIAVDNTYTGPISEGRPPTECQVFVLRYVEPKIELVTDGAF</sequence>
<accession>A0AAV1CRD1</accession>
<gene>
    <name evidence="5" type="ORF">OLC1_LOCUS7657</name>
</gene>
<dbReference type="AlphaFoldDB" id="A0AAV1CRD1"/>
<proteinExistence type="inferred from homology"/>
<evidence type="ECO:0000313" key="6">
    <source>
        <dbReference type="Proteomes" id="UP001161247"/>
    </source>
</evidence>
<feature type="chain" id="PRO_5043095288" description="Dirigent protein" evidence="4">
    <location>
        <begin position="22"/>
        <end position="205"/>
    </location>
</feature>
<name>A0AAV1CRD1_OLDCO</name>
<evidence type="ECO:0000256" key="4">
    <source>
        <dbReference type="RuleBase" id="RU363099"/>
    </source>
</evidence>
<dbReference type="Proteomes" id="UP001161247">
    <property type="component" value="Chromosome 2"/>
</dbReference>
<dbReference type="Pfam" id="PF03018">
    <property type="entry name" value="Dirigent"/>
    <property type="match status" value="1"/>
</dbReference>
<comment type="subunit">
    <text evidence="2 4">Homodimer.</text>
</comment>
<dbReference type="GO" id="GO:0048046">
    <property type="term" value="C:apoplast"/>
    <property type="evidence" value="ECO:0007669"/>
    <property type="project" value="UniProtKB-SubCell"/>
</dbReference>
<evidence type="ECO:0000256" key="2">
    <source>
        <dbReference type="ARBA" id="ARBA00011738"/>
    </source>
</evidence>
<feature type="signal peptide" evidence="4">
    <location>
        <begin position="1"/>
        <end position="21"/>
    </location>
</feature>
<dbReference type="PANTHER" id="PTHR21495">
    <property type="entry name" value="NUCLEOPORIN-RELATED"/>
    <property type="match status" value="1"/>
</dbReference>
<dbReference type="GO" id="GO:0009699">
    <property type="term" value="P:phenylpropanoid biosynthetic process"/>
    <property type="evidence" value="ECO:0007669"/>
    <property type="project" value="UniProtKB-ARBA"/>
</dbReference>
<keyword evidence="3 4" id="KW-0964">Secreted</keyword>
<keyword evidence="4" id="KW-0732">Signal</keyword>
<comment type="subcellular location">
    <subcellularLocation>
        <location evidence="4">Secreted</location>
        <location evidence="4">Extracellular space</location>
        <location evidence="4">Apoplast</location>
    </subcellularLocation>
</comment>
<evidence type="ECO:0000256" key="1">
    <source>
        <dbReference type="ARBA" id="ARBA00010746"/>
    </source>
</evidence>
<reference evidence="5" key="1">
    <citation type="submission" date="2023-03" db="EMBL/GenBank/DDBJ databases">
        <authorList>
            <person name="Julca I."/>
        </authorList>
    </citation>
    <scope>NUCLEOTIDE SEQUENCE</scope>
</reference>
<evidence type="ECO:0000256" key="3">
    <source>
        <dbReference type="ARBA" id="ARBA00022525"/>
    </source>
</evidence>
<evidence type="ECO:0000313" key="5">
    <source>
        <dbReference type="EMBL" id="CAI9097062.1"/>
    </source>
</evidence>
<dbReference type="Gene3D" id="2.40.480.10">
    <property type="entry name" value="Allene oxide cyclase-like"/>
    <property type="match status" value="1"/>
</dbReference>
<keyword evidence="4" id="KW-0052">Apoplast</keyword>
<keyword evidence="6" id="KW-1185">Reference proteome</keyword>
<dbReference type="InterPro" id="IPR004265">
    <property type="entry name" value="Dirigent"/>
</dbReference>
<protein>
    <recommendedName>
        <fullName evidence="4">Dirigent protein</fullName>
    </recommendedName>
</protein>
<dbReference type="InterPro" id="IPR044859">
    <property type="entry name" value="Allene_oxi_cyc_Dirigent"/>
</dbReference>
<comment type="similarity">
    <text evidence="1 4">Belongs to the plant dirigent protein family.</text>
</comment>
<comment type="function">
    <text evidence="4">Dirigent proteins impart stereoselectivity on the phenoxy radical-coupling reaction, yielding optically active lignans from two molecules of coniferyl alcohol in the biosynthesis of lignans, flavonolignans, and alkaloids and thus plays a central role in plant secondary metabolism.</text>
</comment>